<dbReference type="AlphaFoldDB" id="A0AAD8QIM1"/>
<reference evidence="2" key="1">
    <citation type="submission" date="2023-07" db="EMBL/GenBank/DDBJ databases">
        <title>A chromosome-level genome assembly of Lolium multiflorum.</title>
        <authorList>
            <person name="Chen Y."/>
            <person name="Copetti D."/>
            <person name="Kolliker R."/>
            <person name="Studer B."/>
        </authorList>
    </citation>
    <scope>NUCLEOTIDE SEQUENCE</scope>
    <source>
        <strain evidence="2">02402/16</strain>
        <tissue evidence="2">Leaf</tissue>
    </source>
</reference>
<proteinExistence type="predicted"/>
<accession>A0AAD8QIM1</accession>
<evidence type="ECO:0000313" key="2">
    <source>
        <dbReference type="EMBL" id="KAK1601858.1"/>
    </source>
</evidence>
<feature type="coiled-coil region" evidence="1">
    <location>
        <begin position="2"/>
        <end position="36"/>
    </location>
</feature>
<comment type="caution">
    <text evidence="2">The sequence shown here is derived from an EMBL/GenBank/DDBJ whole genome shotgun (WGS) entry which is preliminary data.</text>
</comment>
<keyword evidence="1" id="KW-0175">Coiled coil</keyword>
<name>A0AAD8QIM1_LOLMU</name>
<evidence type="ECO:0000313" key="3">
    <source>
        <dbReference type="Proteomes" id="UP001231189"/>
    </source>
</evidence>
<gene>
    <name evidence="2" type="ORF">QYE76_018857</name>
</gene>
<dbReference type="EMBL" id="JAUUTY010000333">
    <property type="protein sequence ID" value="KAK1601858.1"/>
    <property type="molecule type" value="Genomic_DNA"/>
</dbReference>
<protein>
    <submittedName>
        <fullName evidence="2">Uncharacterized protein</fullName>
    </submittedName>
</protein>
<organism evidence="2 3">
    <name type="scientific">Lolium multiflorum</name>
    <name type="common">Italian ryegrass</name>
    <name type="synonym">Lolium perenne subsp. multiflorum</name>
    <dbReference type="NCBI Taxonomy" id="4521"/>
    <lineage>
        <taxon>Eukaryota</taxon>
        <taxon>Viridiplantae</taxon>
        <taxon>Streptophyta</taxon>
        <taxon>Embryophyta</taxon>
        <taxon>Tracheophyta</taxon>
        <taxon>Spermatophyta</taxon>
        <taxon>Magnoliopsida</taxon>
        <taxon>Liliopsida</taxon>
        <taxon>Poales</taxon>
        <taxon>Poaceae</taxon>
        <taxon>BOP clade</taxon>
        <taxon>Pooideae</taxon>
        <taxon>Poodae</taxon>
        <taxon>Poeae</taxon>
        <taxon>Poeae Chloroplast Group 2 (Poeae type)</taxon>
        <taxon>Loliodinae</taxon>
        <taxon>Loliinae</taxon>
        <taxon>Lolium</taxon>
    </lineage>
</organism>
<keyword evidence="3" id="KW-1185">Reference proteome</keyword>
<sequence length="195" mass="21698">MAAEARQNADSLKEELERLKNKLKDEEASKLAAEAQKNEKDDLLRQSVLALLKAADIHADALGKLPDDSPVDVLTLALESSKLIQALLQKNKGVMSRLHSMIFPKADQEKTLEQLTVVFAINTKGTIEIIPVSFFIEVPSDGSSEKDRFQRMKSQIAQMEKGMHSIHAMAAIIKKKDELATDAERYAFTELHKAT</sequence>
<evidence type="ECO:0000256" key="1">
    <source>
        <dbReference type="SAM" id="Coils"/>
    </source>
</evidence>
<dbReference type="Proteomes" id="UP001231189">
    <property type="component" value="Unassembled WGS sequence"/>
</dbReference>